<comment type="subunit">
    <text evidence="8">Forms a stable energy-coupling factor (ECF) transporter complex composed of 2 membrane-embedded substrate-binding proteins (S component), 2 ATP-binding proteins (A component) and 2 transmembrane proteins (T component).</text>
</comment>
<evidence type="ECO:0000313" key="11">
    <source>
        <dbReference type="Proteomes" id="UP000886822"/>
    </source>
</evidence>
<comment type="caution">
    <text evidence="10">The sequence shown here is derived from an EMBL/GenBank/DDBJ whole genome shotgun (WGS) entry which is preliminary data.</text>
</comment>
<dbReference type="Gene3D" id="3.40.50.300">
    <property type="entry name" value="P-loop containing nucleotide triphosphate hydrolases"/>
    <property type="match status" value="1"/>
</dbReference>
<dbReference type="Proteomes" id="UP000886822">
    <property type="component" value="Unassembled WGS sequence"/>
</dbReference>
<comment type="subcellular location">
    <subcellularLocation>
        <location evidence="1 8">Cell membrane</location>
        <topology evidence="1 8">Peripheral membrane protein</topology>
    </subcellularLocation>
</comment>
<evidence type="ECO:0000256" key="2">
    <source>
        <dbReference type="ARBA" id="ARBA00022448"/>
    </source>
</evidence>
<dbReference type="GO" id="GO:0016887">
    <property type="term" value="F:ATP hydrolysis activity"/>
    <property type="evidence" value="ECO:0007669"/>
    <property type="project" value="InterPro"/>
</dbReference>
<accession>A0A9D1QSM3</accession>
<evidence type="ECO:0000313" key="10">
    <source>
        <dbReference type="EMBL" id="HIW71512.1"/>
    </source>
</evidence>
<evidence type="ECO:0000259" key="9">
    <source>
        <dbReference type="PROSITE" id="PS50893"/>
    </source>
</evidence>
<evidence type="ECO:0000256" key="1">
    <source>
        <dbReference type="ARBA" id="ARBA00004202"/>
    </source>
</evidence>
<dbReference type="InterPro" id="IPR030946">
    <property type="entry name" value="EcfA2"/>
</dbReference>
<dbReference type="GO" id="GO:0042626">
    <property type="term" value="F:ATPase-coupled transmembrane transporter activity"/>
    <property type="evidence" value="ECO:0007669"/>
    <property type="project" value="TreeGrafter"/>
</dbReference>
<dbReference type="PANTHER" id="PTHR43553">
    <property type="entry name" value="HEAVY METAL TRANSPORTER"/>
    <property type="match status" value="1"/>
</dbReference>
<reference evidence="10" key="2">
    <citation type="submission" date="2021-04" db="EMBL/GenBank/DDBJ databases">
        <authorList>
            <person name="Gilroy R."/>
        </authorList>
    </citation>
    <scope>NUCLEOTIDE SEQUENCE</scope>
    <source>
        <strain evidence="10">CHK173-259</strain>
    </source>
</reference>
<gene>
    <name evidence="10" type="ORF">H9875_02690</name>
</gene>
<evidence type="ECO:0000256" key="3">
    <source>
        <dbReference type="ARBA" id="ARBA00022475"/>
    </source>
</evidence>
<dbReference type="AlphaFoldDB" id="A0A9D1QSM3"/>
<comment type="similarity">
    <text evidence="8">Belongs to the ABC transporter superfamily. Energy-coupling factor EcfA family.</text>
</comment>
<keyword evidence="2 8" id="KW-0813">Transport</keyword>
<dbReference type="EMBL" id="DXGJ01000022">
    <property type="protein sequence ID" value="HIW71512.1"/>
    <property type="molecule type" value="Genomic_DNA"/>
</dbReference>
<dbReference type="InterPro" id="IPR017871">
    <property type="entry name" value="ABC_transporter-like_CS"/>
</dbReference>
<dbReference type="InterPro" id="IPR050095">
    <property type="entry name" value="ECF_ABC_transporter_ATP-bd"/>
</dbReference>
<reference evidence="10" key="1">
    <citation type="journal article" date="2021" name="PeerJ">
        <title>Extensive microbial diversity within the chicken gut microbiome revealed by metagenomics and culture.</title>
        <authorList>
            <person name="Gilroy R."/>
            <person name="Ravi A."/>
            <person name="Getino M."/>
            <person name="Pursley I."/>
            <person name="Horton D.L."/>
            <person name="Alikhan N.F."/>
            <person name="Baker D."/>
            <person name="Gharbi K."/>
            <person name="Hall N."/>
            <person name="Watson M."/>
            <person name="Adriaenssens E.M."/>
            <person name="Foster-Nyarko E."/>
            <person name="Jarju S."/>
            <person name="Secka A."/>
            <person name="Antonio M."/>
            <person name="Oren A."/>
            <person name="Chaudhuri R.R."/>
            <person name="La Ragione R."/>
            <person name="Hildebrand F."/>
            <person name="Pallen M.J."/>
        </authorList>
    </citation>
    <scope>NUCLEOTIDE SEQUENCE</scope>
    <source>
        <strain evidence="10">CHK173-259</strain>
    </source>
</reference>
<dbReference type="FunFam" id="3.40.50.300:FF:000224">
    <property type="entry name" value="Energy-coupling factor transporter ATP-binding protein EcfA"/>
    <property type="match status" value="1"/>
</dbReference>
<dbReference type="InterPro" id="IPR003439">
    <property type="entry name" value="ABC_transporter-like_ATP-bd"/>
</dbReference>
<evidence type="ECO:0000256" key="5">
    <source>
        <dbReference type="ARBA" id="ARBA00022840"/>
    </source>
</evidence>
<comment type="function">
    <text evidence="8">ATP-binding (A) component of a common energy-coupling factor (ECF) ABC-transporter complex.</text>
</comment>
<dbReference type="GO" id="GO:0005524">
    <property type="term" value="F:ATP binding"/>
    <property type="evidence" value="ECO:0007669"/>
    <property type="project" value="UniProtKB-UniRule"/>
</dbReference>
<feature type="domain" description="ABC transporter" evidence="9">
    <location>
        <begin position="3"/>
        <end position="246"/>
    </location>
</feature>
<dbReference type="GO" id="GO:0043190">
    <property type="term" value="C:ATP-binding cassette (ABC) transporter complex"/>
    <property type="evidence" value="ECO:0007669"/>
    <property type="project" value="TreeGrafter"/>
</dbReference>
<dbReference type="EC" id="7.-.-.-" evidence="8"/>
<evidence type="ECO:0000256" key="8">
    <source>
        <dbReference type="RuleBase" id="RU365104"/>
    </source>
</evidence>
<dbReference type="Pfam" id="PF00005">
    <property type="entry name" value="ABC_tran"/>
    <property type="match status" value="1"/>
</dbReference>
<keyword evidence="4 8" id="KW-0547">Nucleotide-binding</keyword>
<dbReference type="PANTHER" id="PTHR43553:SF27">
    <property type="entry name" value="ENERGY-COUPLING FACTOR TRANSPORTER ATP-BINDING PROTEIN ECFA2"/>
    <property type="match status" value="1"/>
</dbReference>
<keyword evidence="7 8" id="KW-0472">Membrane</keyword>
<name>A0A9D1QSM3_9LACO</name>
<protein>
    <recommendedName>
        <fullName evidence="8">Energy-coupling factor transporter ATP-binding protein EcfA2</fullName>
        <ecNumber evidence="8">7.-.-.-</ecNumber>
    </recommendedName>
</protein>
<proteinExistence type="inferred from homology"/>
<evidence type="ECO:0000256" key="6">
    <source>
        <dbReference type="ARBA" id="ARBA00022967"/>
    </source>
</evidence>
<dbReference type="InterPro" id="IPR027417">
    <property type="entry name" value="P-loop_NTPase"/>
</dbReference>
<evidence type="ECO:0000256" key="7">
    <source>
        <dbReference type="ARBA" id="ARBA00023136"/>
    </source>
</evidence>
<keyword evidence="6" id="KW-1278">Translocase</keyword>
<evidence type="ECO:0000256" key="4">
    <source>
        <dbReference type="ARBA" id="ARBA00022741"/>
    </source>
</evidence>
<sequence length="291" mass="31850">MSIWFKHVSYTYQAGTPLATAALTDVSLRVPDHGYLAIIGHTGSGKSTLIQQLNALLKPTSGELVIDDFTITPQTTNADLKPLRRHVGMVFQFPESQLFEETIQKDIAFGPQNFGMAPADAAALAIEMLDLVGLDESYAQRSPFELSGGQMRRVAIAGVLAMHPQILILDEPTAGLDPQGRQEMMTLFDRLHREQGLTIVLVTHQMEDVATYAEQVAVMRQGKLVKSGTPQEIFADPAWLQANQLAVPRAAQFAQELTQRGFSWPAGLPLTADALAAQLAAQWPQRGDRHV</sequence>
<dbReference type="SUPFAM" id="SSF52540">
    <property type="entry name" value="P-loop containing nucleoside triphosphate hydrolases"/>
    <property type="match status" value="1"/>
</dbReference>
<dbReference type="PROSITE" id="PS00211">
    <property type="entry name" value="ABC_TRANSPORTER_1"/>
    <property type="match status" value="1"/>
</dbReference>
<dbReference type="InterPro" id="IPR015856">
    <property type="entry name" value="ABC_transpr_CbiO/EcfA_su"/>
</dbReference>
<dbReference type="InterPro" id="IPR003593">
    <property type="entry name" value="AAA+_ATPase"/>
</dbReference>
<dbReference type="NCBIfam" id="NF010155">
    <property type="entry name" value="PRK13634.1"/>
    <property type="match status" value="1"/>
</dbReference>
<organism evidence="10 11">
    <name type="scientific">Candidatus Levilactobacillus faecigallinarum</name>
    <dbReference type="NCBI Taxonomy" id="2838638"/>
    <lineage>
        <taxon>Bacteria</taxon>
        <taxon>Bacillati</taxon>
        <taxon>Bacillota</taxon>
        <taxon>Bacilli</taxon>
        <taxon>Lactobacillales</taxon>
        <taxon>Lactobacillaceae</taxon>
        <taxon>Levilactobacillus</taxon>
    </lineage>
</organism>
<dbReference type="SMART" id="SM00382">
    <property type="entry name" value="AAA"/>
    <property type="match status" value="1"/>
</dbReference>
<dbReference type="NCBIfam" id="TIGR04521">
    <property type="entry name" value="ECF_ATPase_2"/>
    <property type="match status" value="1"/>
</dbReference>
<dbReference type="CDD" id="cd03225">
    <property type="entry name" value="ABC_cobalt_CbiO_domain1"/>
    <property type="match status" value="1"/>
</dbReference>
<dbReference type="PROSITE" id="PS50893">
    <property type="entry name" value="ABC_TRANSPORTER_2"/>
    <property type="match status" value="1"/>
</dbReference>
<keyword evidence="5 8" id="KW-0067">ATP-binding</keyword>
<keyword evidence="3 8" id="KW-1003">Cell membrane</keyword>